<sequence>MKIMRSSCLSLNTTLHKEGRVLCPLCKARHLQQNKQVITCGCGKFQLDTQDDQVCNLSVHSLLFQSKYVCLNMPPILWRPYYAFSRCLLLAHNQGTNTY</sequence>
<gene>
    <name evidence="1" type="ORF">CSSPJE1EN2_LOCUS11544</name>
</gene>
<evidence type="ECO:0000313" key="1">
    <source>
        <dbReference type="EMBL" id="CAK9868585.1"/>
    </source>
</evidence>
<name>A0ABP1B148_9BRYO</name>
<accession>A0ABP1B148</accession>
<dbReference type="EMBL" id="OZ023719">
    <property type="protein sequence ID" value="CAK9868585.1"/>
    <property type="molecule type" value="Genomic_DNA"/>
</dbReference>
<protein>
    <submittedName>
        <fullName evidence="1">Uncharacterized protein</fullName>
    </submittedName>
</protein>
<keyword evidence="2" id="KW-1185">Reference proteome</keyword>
<proteinExistence type="predicted"/>
<organism evidence="1 2">
    <name type="scientific">Sphagnum jensenii</name>
    <dbReference type="NCBI Taxonomy" id="128206"/>
    <lineage>
        <taxon>Eukaryota</taxon>
        <taxon>Viridiplantae</taxon>
        <taxon>Streptophyta</taxon>
        <taxon>Embryophyta</taxon>
        <taxon>Bryophyta</taxon>
        <taxon>Sphagnophytina</taxon>
        <taxon>Sphagnopsida</taxon>
        <taxon>Sphagnales</taxon>
        <taxon>Sphagnaceae</taxon>
        <taxon>Sphagnum</taxon>
    </lineage>
</organism>
<dbReference type="Proteomes" id="UP001497522">
    <property type="component" value="Chromosome 18"/>
</dbReference>
<reference evidence="1" key="1">
    <citation type="submission" date="2024-03" db="EMBL/GenBank/DDBJ databases">
        <authorList>
            <consortium name="ELIXIR-Norway"/>
            <consortium name="Elixir Norway"/>
        </authorList>
    </citation>
    <scope>NUCLEOTIDE SEQUENCE</scope>
</reference>
<evidence type="ECO:0000313" key="2">
    <source>
        <dbReference type="Proteomes" id="UP001497522"/>
    </source>
</evidence>